<reference evidence="2 3" key="1">
    <citation type="journal article" date="2014" name="Genome Announc.">
        <title>Complete Genome Sequences of Fish Pathogenic Weissella ceti Strains WS74 and WS105.</title>
        <authorList>
            <person name="Figueiredo H.C."/>
            <person name="Leal C.A."/>
            <person name="Dorella F.A."/>
            <person name="Carvalho A.F."/>
            <person name="Soares S.C."/>
            <person name="Pereira F.L."/>
            <person name="Azevedo V.A."/>
        </authorList>
    </citation>
    <scope>NUCLEOTIDE SEQUENCE [LARGE SCALE GENOMIC DNA]</scope>
    <source>
        <strain evidence="2 3">WS74</strain>
    </source>
</reference>
<protein>
    <submittedName>
        <fullName evidence="2">Uncharacterized protein</fullName>
    </submittedName>
</protein>
<dbReference type="KEGG" id="wci:WS105_0808"/>
<sequence>MMKYINLFFWMFILGEVIGYISSALQGVSYDATATALFSAVMGVIGVLMFYVISRSADPSDYSDEQ</sequence>
<evidence type="ECO:0000313" key="2">
    <source>
        <dbReference type="EMBL" id="AIM62998.1"/>
    </source>
</evidence>
<dbReference type="KEGG" id="wce:WS08_0744"/>
<keyword evidence="1" id="KW-0812">Transmembrane</keyword>
<dbReference type="KEGG" id="wct:WS74_0746"/>
<evidence type="ECO:0000313" key="3">
    <source>
        <dbReference type="Proteomes" id="UP000029079"/>
    </source>
</evidence>
<dbReference type="Proteomes" id="UP000029079">
    <property type="component" value="Chromosome"/>
</dbReference>
<dbReference type="Pfam" id="PF11151">
    <property type="entry name" value="DUF2929"/>
    <property type="match status" value="1"/>
</dbReference>
<keyword evidence="3" id="KW-1185">Reference proteome</keyword>
<feature type="transmembrane region" description="Helical" evidence="1">
    <location>
        <begin position="7"/>
        <end position="28"/>
    </location>
</feature>
<dbReference type="InterPro" id="IPR021324">
    <property type="entry name" value="DUF2929"/>
</dbReference>
<proteinExistence type="predicted"/>
<dbReference type="STRING" id="759620.WS105_0808"/>
<reference evidence="3" key="2">
    <citation type="submission" date="2014-08" db="EMBL/GenBank/DDBJ databases">
        <title>Complete genome of Weissella ceti strain WS74 isolated from diseased rainbow trout in Brazil.</title>
        <authorList>
            <person name="Figueiredo H.C.P."/>
            <person name="Leal C.A.G."/>
            <person name="Pereira F.L."/>
            <person name="Soares S.C."/>
            <person name="Dorella F.A."/>
            <person name="Carvalho A.F."/>
            <person name="Azevedo V.A.C."/>
        </authorList>
    </citation>
    <scope>NUCLEOTIDE SEQUENCE [LARGE SCALE GENOMIC DNA]</scope>
    <source>
        <strain evidence="3">WS74</strain>
    </source>
</reference>
<gene>
    <name evidence="2" type="ORF">WS74_0746</name>
</gene>
<dbReference type="PATRIC" id="fig|759620.7.peg.769"/>
<dbReference type="AlphaFoldDB" id="A0A075U0F5"/>
<dbReference type="EMBL" id="CP009223">
    <property type="protein sequence ID" value="AIM62998.1"/>
    <property type="molecule type" value="Genomic_DNA"/>
</dbReference>
<keyword evidence="1" id="KW-1133">Transmembrane helix</keyword>
<organism evidence="2 3">
    <name type="scientific">Weissella ceti</name>
    <dbReference type="NCBI Taxonomy" id="759620"/>
    <lineage>
        <taxon>Bacteria</taxon>
        <taxon>Bacillati</taxon>
        <taxon>Bacillota</taxon>
        <taxon>Bacilli</taxon>
        <taxon>Lactobacillales</taxon>
        <taxon>Lactobacillaceae</taxon>
        <taxon>Weissella</taxon>
    </lineage>
</organism>
<feature type="transmembrane region" description="Helical" evidence="1">
    <location>
        <begin position="34"/>
        <end position="53"/>
    </location>
</feature>
<dbReference type="RefSeq" id="WP_009496439.1">
    <property type="nucleotide sequence ID" value="NZ_CP009223.1"/>
</dbReference>
<accession>A0A075U0F5</accession>
<name>A0A075U0F5_9LACO</name>
<evidence type="ECO:0000256" key="1">
    <source>
        <dbReference type="SAM" id="Phobius"/>
    </source>
</evidence>
<keyword evidence="1" id="KW-0472">Membrane</keyword>